<dbReference type="CDD" id="cd00060">
    <property type="entry name" value="FHA"/>
    <property type="match status" value="1"/>
</dbReference>
<feature type="domain" description="FHA" evidence="9">
    <location>
        <begin position="60"/>
        <end position="113"/>
    </location>
</feature>
<comment type="catalytic activity">
    <reaction evidence="8">
        <text>[GlcNAc-(1-&gt;4)-Mur2Ac(oyl-L-Ala-gamma-D-Glu-L-Lys-D-Ala-D-Ala)](n)-di-trans,octa-cis-undecaprenyl diphosphate + beta-D-GlcNAc-(1-&gt;4)-Mur2Ac(oyl-L-Ala-gamma-D-Glu-L-Lys-D-Ala-D-Ala)-di-trans,octa-cis-undecaprenyl diphosphate = [GlcNAc-(1-&gt;4)-Mur2Ac(oyl-L-Ala-gamma-D-Glu-L-Lys-D-Ala-D-Ala)](n+1)-di-trans,octa-cis-undecaprenyl diphosphate + di-trans,octa-cis-undecaprenyl diphosphate + H(+)</text>
        <dbReference type="Rhea" id="RHEA:23708"/>
        <dbReference type="Rhea" id="RHEA-COMP:9602"/>
        <dbReference type="Rhea" id="RHEA-COMP:9603"/>
        <dbReference type="ChEBI" id="CHEBI:15378"/>
        <dbReference type="ChEBI" id="CHEBI:58405"/>
        <dbReference type="ChEBI" id="CHEBI:60033"/>
        <dbReference type="ChEBI" id="CHEBI:78435"/>
        <dbReference type="EC" id="2.4.99.28"/>
    </reaction>
</comment>
<dbReference type="AlphaFoldDB" id="A0A8J7DNJ6"/>
<dbReference type="Gene3D" id="2.60.200.20">
    <property type="match status" value="1"/>
</dbReference>
<dbReference type="Proteomes" id="UP000654482">
    <property type="component" value="Unassembled WGS sequence"/>
</dbReference>
<protein>
    <submittedName>
        <fullName evidence="10">PBP1A family penicillin-binding protein</fullName>
    </submittedName>
</protein>
<dbReference type="InterPro" id="IPR008984">
    <property type="entry name" value="SMAD_FHA_dom_sf"/>
</dbReference>
<proteinExistence type="predicted"/>
<dbReference type="Gene3D" id="1.10.3810.10">
    <property type="entry name" value="Biosynthetic peptidoglycan transglycosylase-like"/>
    <property type="match status" value="1"/>
</dbReference>
<dbReference type="Gene3D" id="3.40.710.10">
    <property type="entry name" value="DD-peptidase/beta-lactamase superfamily"/>
    <property type="match status" value="1"/>
</dbReference>
<evidence type="ECO:0000256" key="7">
    <source>
        <dbReference type="ARBA" id="ARBA00034000"/>
    </source>
</evidence>
<dbReference type="InterPro" id="IPR023346">
    <property type="entry name" value="Lysozyme-like_dom_sf"/>
</dbReference>
<keyword evidence="6" id="KW-0511">Multifunctional enzyme</keyword>
<comment type="caution">
    <text evidence="10">The sequence shown here is derived from an EMBL/GenBank/DDBJ whole genome shotgun (WGS) entry which is preliminary data.</text>
</comment>
<evidence type="ECO:0000256" key="6">
    <source>
        <dbReference type="ARBA" id="ARBA00023268"/>
    </source>
</evidence>
<dbReference type="SUPFAM" id="SSF56601">
    <property type="entry name" value="beta-lactamase/transpeptidase-like"/>
    <property type="match status" value="1"/>
</dbReference>
<keyword evidence="3" id="KW-0328">Glycosyltransferase</keyword>
<dbReference type="Pfam" id="PF00498">
    <property type="entry name" value="FHA"/>
    <property type="match status" value="1"/>
</dbReference>
<keyword evidence="1" id="KW-0121">Carboxypeptidase</keyword>
<reference evidence="10" key="1">
    <citation type="submission" date="2020-10" db="EMBL/GenBank/DDBJ databases">
        <authorList>
            <person name="Castelo-Branco R."/>
            <person name="Eusebio N."/>
            <person name="Adriana R."/>
            <person name="Vieira A."/>
            <person name="Brugerolle De Fraissinette N."/>
            <person name="Rezende De Castro R."/>
            <person name="Schneider M.P."/>
            <person name="Vasconcelos V."/>
            <person name="Leao P.N."/>
        </authorList>
    </citation>
    <scope>NUCLEOTIDE SEQUENCE</scope>
    <source>
        <strain evidence="10">LEGE 07157</strain>
    </source>
</reference>
<dbReference type="InterPro" id="IPR000253">
    <property type="entry name" value="FHA_dom"/>
</dbReference>
<gene>
    <name evidence="10" type="ORF">IQ249_02275</name>
</gene>
<dbReference type="InterPro" id="IPR012338">
    <property type="entry name" value="Beta-lactam/transpept-like"/>
</dbReference>
<dbReference type="NCBIfam" id="TIGR02074">
    <property type="entry name" value="PBP_1a_fam"/>
    <property type="match status" value="1"/>
</dbReference>
<dbReference type="SMART" id="SM00240">
    <property type="entry name" value="FHA"/>
    <property type="match status" value="1"/>
</dbReference>
<evidence type="ECO:0000256" key="1">
    <source>
        <dbReference type="ARBA" id="ARBA00022645"/>
    </source>
</evidence>
<keyword evidence="2" id="KW-0645">Protease</keyword>
<comment type="catalytic activity">
    <reaction evidence="7">
        <text>Preferential cleavage: (Ac)2-L-Lys-D-Ala-|-D-Ala. Also transpeptidation of peptidyl-alanyl moieties that are N-acyl substituents of D-alanine.</text>
        <dbReference type="EC" id="3.4.16.4"/>
    </reaction>
</comment>
<sequence length="748" mass="82177">MTNKPPQTQISQVLTQAVQTIQAKLNSALALKPGARVPELWIQEADKSKAETYPLLGDYYRLGRSSRANDIVVRNPVVSQTHLSLKRDSKKQKHFTIQDENSTNGIYMGRRKLKAPLTLRHGDVLTLGPPELAAGVRVKYHNPPPKIIRGIQYGLYGVGGITGLIVLGIGLEWTKFSVNPLPVGVQGPVAIYSRDGQTPLRPLRNEAHRELKKLSDFSPHLPRAVMASEDSRYYWHFGVDPLGILRAVLINLRRGGIRQGGSTVTQQLARSLYPDFVGRANTAGRKLREAVVALKMETFYSKDELLKTYLNRVYLGVGSYGFEDAAQFYFDKSAADLTLSEAATLVAILPAPNSYNPVQNYKTAVQLRDRVIARMAQQGFVTTEEANRARRSRIEVSPKAKEALSNTIAPYFYSYIFTELEQLLGKSLAQEGNFIVETGLDIPKQRQAELALRNTVSQTGSQLNFDQGAIVTLNTSTGEILAMSGGADYAKSQFNRAVQAQRQPGSTFKVFAYAAALDEGISPGKSYSCAPITWRGQRYRGCERSSGSINMYRGLAQSENAVAMRVAQDAGLDNTIRIAQRLGIRSKLKATPGVVIGESEVNVLEITGAYAAFANNGVWNRPHAIKRILDSSDCEDYKNPQTCRVIYDFEQDAEANRQAIDGAIAQTMTTLLRGVVGGGTGSRASIGFGEAGKTGTTDRNVDLWFIGYVPNQRLVTGVWLGNDDNTPTRGGSTQAAQLWRDYTSKIVR</sequence>
<dbReference type="InterPro" id="IPR001460">
    <property type="entry name" value="PCN-bd_Tpept"/>
</dbReference>
<keyword evidence="5" id="KW-0378">Hydrolase</keyword>
<dbReference type="SUPFAM" id="SSF49879">
    <property type="entry name" value="SMAD/FHA domain"/>
    <property type="match status" value="1"/>
</dbReference>
<keyword evidence="4" id="KW-0808">Transferase</keyword>
<evidence type="ECO:0000256" key="5">
    <source>
        <dbReference type="ARBA" id="ARBA00022801"/>
    </source>
</evidence>
<evidence type="ECO:0000256" key="3">
    <source>
        <dbReference type="ARBA" id="ARBA00022676"/>
    </source>
</evidence>
<dbReference type="InterPro" id="IPR036950">
    <property type="entry name" value="PBP_transglycosylase"/>
</dbReference>
<evidence type="ECO:0000313" key="11">
    <source>
        <dbReference type="Proteomes" id="UP000654482"/>
    </source>
</evidence>
<dbReference type="InterPro" id="IPR050396">
    <property type="entry name" value="Glycosyltr_51/Transpeptidase"/>
</dbReference>
<name>A0A8J7DNJ6_9CYAN</name>
<evidence type="ECO:0000256" key="8">
    <source>
        <dbReference type="ARBA" id="ARBA00049902"/>
    </source>
</evidence>
<dbReference type="GO" id="GO:0008658">
    <property type="term" value="F:penicillin binding"/>
    <property type="evidence" value="ECO:0007669"/>
    <property type="project" value="InterPro"/>
</dbReference>
<dbReference type="GO" id="GO:0030288">
    <property type="term" value="C:outer membrane-bounded periplasmic space"/>
    <property type="evidence" value="ECO:0007669"/>
    <property type="project" value="TreeGrafter"/>
</dbReference>
<dbReference type="PROSITE" id="PS50006">
    <property type="entry name" value="FHA_DOMAIN"/>
    <property type="match status" value="1"/>
</dbReference>
<dbReference type="InterPro" id="IPR001264">
    <property type="entry name" value="Glyco_trans_51"/>
</dbReference>
<dbReference type="RefSeq" id="WP_194027797.1">
    <property type="nucleotide sequence ID" value="NZ_JADEWZ010000002.1"/>
</dbReference>
<dbReference type="Pfam" id="PF00905">
    <property type="entry name" value="Transpeptidase"/>
    <property type="match status" value="1"/>
</dbReference>
<evidence type="ECO:0000259" key="9">
    <source>
        <dbReference type="PROSITE" id="PS50006"/>
    </source>
</evidence>
<evidence type="ECO:0000256" key="2">
    <source>
        <dbReference type="ARBA" id="ARBA00022670"/>
    </source>
</evidence>
<dbReference type="GO" id="GO:0009002">
    <property type="term" value="F:serine-type D-Ala-D-Ala carboxypeptidase activity"/>
    <property type="evidence" value="ECO:0007669"/>
    <property type="project" value="UniProtKB-EC"/>
</dbReference>
<dbReference type="SUPFAM" id="SSF53955">
    <property type="entry name" value="Lysozyme-like"/>
    <property type="match status" value="1"/>
</dbReference>
<dbReference type="GO" id="GO:0008955">
    <property type="term" value="F:peptidoglycan glycosyltransferase activity"/>
    <property type="evidence" value="ECO:0007669"/>
    <property type="project" value="UniProtKB-EC"/>
</dbReference>
<dbReference type="PANTHER" id="PTHR32282">
    <property type="entry name" value="BINDING PROTEIN TRANSPEPTIDASE, PUTATIVE-RELATED"/>
    <property type="match status" value="1"/>
</dbReference>
<dbReference type="GO" id="GO:0009252">
    <property type="term" value="P:peptidoglycan biosynthetic process"/>
    <property type="evidence" value="ECO:0007669"/>
    <property type="project" value="TreeGrafter"/>
</dbReference>
<dbReference type="PANTHER" id="PTHR32282:SF31">
    <property type="entry name" value="PEPTIDOGLYCAN GLYCOSYLTRANSFERASE"/>
    <property type="match status" value="1"/>
</dbReference>
<keyword evidence="11" id="KW-1185">Reference proteome</keyword>
<evidence type="ECO:0000256" key="4">
    <source>
        <dbReference type="ARBA" id="ARBA00022679"/>
    </source>
</evidence>
<evidence type="ECO:0000313" key="10">
    <source>
        <dbReference type="EMBL" id="MBE9114714.1"/>
    </source>
</evidence>
<dbReference type="Pfam" id="PF00912">
    <property type="entry name" value="Transgly"/>
    <property type="match status" value="1"/>
</dbReference>
<accession>A0A8J7DNJ6</accession>
<organism evidence="10 11">
    <name type="scientific">Lusitaniella coriacea LEGE 07157</name>
    <dbReference type="NCBI Taxonomy" id="945747"/>
    <lineage>
        <taxon>Bacteria</taxon>
        <taxon>Bacillati</taxon>
        <taxon>Cyanobacteriota</taxon>
        <taxon>Cyanophyceae</taxon>
        <taxon>Spirulinales</taxon>
        <taxon>Lusitaniellaceae</taxon>
        <taxon>Lusitaniella</taxon>
    </lineage>
</organism>
<dbReference type="EMBL" id="JADEWZ010000002">
    <property type="protein sequence ID" value="MBE9114714.1"/>
    <property type="molecule type" value="Genomic_DNA"/>
</dbReference>
<dbReference type="GO" id="GO:0006508">
    <property type="term" value="P:proteolysis"/>
    <property type="evidence" value="ECO:0007669"/>
    <property type="project" value="UniProtKB-KW"/>
</dbReference>